<dbReference type="Proteomes" id="UP000528964">
    <property type="component" value="Unassembled WGS sequence"/>
</dbReference>
<evidence type="ECO:0000256" key="1">
    <source>
        <dbReference type="SAM" id="SignalP"/>
    </source>
</evidence>
<dbReference type="EMBL" id="JACIDR010000005">
    <property type="protein sequence ID" value="MBB3974229.1"/>
    <property type="molecule type" value="Genomic_DNA"/>
</dbReference>
<comment type="caution">
    <text evidence="3">The sequence shown here is derived from an EMBL/GenBank/DDBJ whole genome shotgun (WGS) entry which is preliminary data.</text>
</comment>
<dbReference type="Gene3D" id="3.10.450.40">
    <property type="match status" value="1"/>
</dbReference>
<dbReference type="Pfam" id="PF03413">
    <property type="entry name" value="PepSY"/>
    <property type="match status" value="1"/>
</dbReference>
<feature type="chain" id="PRO_5031306624" evidence="1">
    <location>
        <begin position="27"/>
        <end position="102"/>
    </location>
</feature>
<name>A0A7W6D1L8_9HYPH</name>
<evidence type="ECO:0000259" key="2">
    <source>
        <dbReference type="Pfam" id="PF03413"/>
    </source>
</evidence>
<keyword evidence="4" id="KW-1185">Reference proteome</keyword>
<dbReference type="AlphaFoldDB" id="A0A7W6D1L8"/>
<protein>
    <submittedName>
        <fullName evidence="3">Putative membrane protein YkoI</fullName>
    </submittedName>
</protein>
<proteinExistence type="predicted"/>
<accession>A0A7W6D1L8</accession>
<dbReference type="RefSeq" id="WP_183396080.1">
    <property type="nucleotide sequence ID" value="NZ_JACIDR010000005.1"/>
</dbReference>
<gene>
    <name evidence="3" type="ORF">GGR24_002910</name>
</gene>
<feature type="domain" description="PepSY" evidence="2">
    <location>
        <begin position="45"/>
        <end position="101"/>
    </location>
</feature>
<sequence length="102" mass="11135">MPKPVAAFAAATLCLLLLQQAAPASADASDQDRARQALERGEIRPLDQVLAAARKALPGEVVKVELERDDGRWIYEIKVLTAEGERREVEIDAQSLAVLEID</sequence>
<evidence type="ECO:0000313" key="3">
    <source>
        <dbReference type="EMBL" id="MBB3974229.1"/>
    </source>
</evidence>
<keyword evidence="1" id="KW-0732">Signal</keyword>
<evidence type="ECO:0000313" key="4">
    <source>
        <dbReference type="Proteomes" id="UP000528964"/>
    </source>
</evidence>
<dbReference type="InterPro" id="IPR025711">
    <property type="entry name" value="PepSY"/>
</dbReference>
<organism evidence="3 4">
    <name type="scientific">Hansschlegelia beijingensis</name>
    <dbReference type="NCBI Taxonomy" id="1133344"/>
    <lineage>
        <taxon>Bacteria</taxon>
        <taxon>Pseudomonadati</taxon>
        <taxon>Pseudomonadota</taxon>
        <taxon>Alphaproteobacteria</taxon>
        <taxon>Hyphomicrobiales</taxon>
        <taxon>Methylopilaceae</taxon>
        <taxon>Hansschlegelia</taxon>
    </lineage>
</organism>
<feature type="signal peptide" evidence="1">
    <location>
        <begin position="1"/>
        <end position="26"/>
    </location>
</feature>
<reference evidence="3 4" key="1">
    <citation type="submission" date="2020-08" db="EMBL/GenBank/DDBJ databases">
        <title>Genomic Encyclopedia of Type Strains, Phase IV (KMG-IV): sequencing the most valuable type-strain genomes for metagenomic binning, comparative biology and taxonomic classification.</title>
        <authorList>
            <person name="Goeker M."/>
        </authorList>
    </citation>
    <scope>NUCLEOTIDE SEQUENCE [LARGE SCALE GENOMIC DNA]</scope>
    <source>
        <strain evidence="3 4">DSM 25481</strain>
    </source>
</reference>